<keyword evidence="4" id="KW-1185">Reference proteome</keyword>
<sequence>MMGFAGAKRGRKDHEKSPESPPAHHLHHHHLTNQSPKSIIWIFLLVIAVDLSCLLLYHSAYQNYLFLATSQYSQESFPSQDSSFRQAKIFSSNIHAEGPSSSSSLDSAQPELRRASLSPPTESVPQVQSSPADSEQGNLSFPANQQNEETKLERVLREAAMVNKTVIITTVNSAWMMPNSIFDLFLESFRVGNQTQVLLNHLIVVAFDQEAQNRCLELHSHCYALRTEGVDFSSKVDFMSAEYLKMMWSRIGFLHTVLKKGYSFIFTDADIVWFRDPFQQFYEDADFQIACDQFRYNSTDLNNSPNAGFTYAKSSNATIQFYKFWYDSKDTYPWSHDQHVLNKIKFDPFIDKIGLKIKFLDTTYFGGFCEQSKDLDVVFTMHANCCTSLDSKIHDLNMVIDDWKRYMTLPRNQTKPNSWTMPRYCGNDT</sequence>
<dbReference type="InterPro" id="IPR044821">
    <property type="entry name" value="At1g28695/At4g15970-like"/>
</dbReference>
<name>A0A6P6SL27_COFAR</name>
<dbReference type="AlphaFoldDB" id="A0A6P6SL27"/>
<accession>A0A6P6SL27</accession>
<dbReference type="RefSeq" id="XP_027066614.1">
    <property type="nucleotide sequence ID" value="XM_027210813.2"/>
</dbReference>
<feature type="region of interest" description="Disordered" evidence="1">
    <location>
        <begin position="1"/>
        <end position="30"/>
    </location>
</feature>
<feature type="domain" description="Nucleotide-diphospho-sugar transferase" evidence="3">
    <location>
        <begin position="198"/>
        <end position="396"/>
    </location>
</feature>
<gene>
    <name evidence="5" type="primary">LOC113692402</name>
</gene>
<dbReference type="GeneID" id="113692402"/>
<dbReference type="OrthoDB" id="540503at2759"/>
<keyword evidence="2" id="KW-0472">Membrane</keyword>
<feature type="region of interest" description="Disordered" evidence="1">
    <location>
        <begin position="95"/>
        <end position="144"/>
    </location>
</feature>
<reference evidence="5" key="2">
    <citation type="submission" date="2025-08" db="UniProtKB">
        <authorList>
            <consortium name="RefSeq"/>
        </authorList>
    </citation>
    <scope>IDENTIFICATION</scope>
    <source>
        <tissue evidence="5">Leaves</tissue>
    </source>
</reference>
<evidence type="ECO:0000256" key="1">
    <source>
        <dbReference type="SAM" id="MobiDB-lite"/>
    </source>
</evidence>
<evidence type="ECO:0000256" key="2">
    <source>
        <dbReference type="SAM" id="Phobius"/>
    </source>
</evidence>
<dbReference type="Proteomes" id="UP001652660">
    <property type="component" value="Chromosome 6c"/>
</dbReference>
<evidence type="ECO:0000313" key="4">
    <source>
        <dbReference type="Proteomes" id="UP001652660"/>
    </source>
</evidence>
<evidence type="ECO:0000313" key="5">
    <source>
        <dbReference type="RefSeq" id="XP_027066614.1"/>
    </source>
</evidence>
<keyword evidence="2" id="KW-1133">Transmembrane helix</keyword>
<keyword evidence="2" id="KW-0812">Transmembrane</keyword>
<protein>
    <submittedName>
        <fullName evidence="5">Uncharacterized protein At4g15970-like isoform X1</fullName>
    </submittedName>
</protein>
<reference evidence="4" key="1">
    <citation type="journal article" date="2025" name="Foods">
        <title>Unveiling the Microbial Signatures of Arabica Coffee Cherries: Insights into Ripeness Specific Diversity, Functional Traits, and Implications for Quality and Safety.</title>
        <authorList>
            <consortium name="RefSeq"/>
            <person name="Tenea G.N."/>
            <person name="Cifuentes V."/>
            <person name="Reyes P."/>
            <person name="Cevallos-Vallejos M."/>
        </authorList>
    </citation>
    <scope>NUCLEOTIDE SEQUENCE [LARGE SCALE GENOMIC DNA]</scope>
</reference>
<dbReference type="PANTHER" id="PTHR46038">
    <property type="entry name" value="EXPRESSED PROTEIN-RELATED"/>
    <property type="match status" value="1"/>
</dbReference>
<organism evidence="4 5">
    <name type="scientific">Coffea arabica</name>
    <name type="common">Arabian coffee</name>
    <dbReference type="NCBI Taxonomy" id="13443"/>
    <lineage>
        <taxon>Eukaryota</taxon>
        <taxon>Viridiplantae</taxon>
        <taxon>Streptophyta</taxon>
        <taxon>Embryophyta</taxon>
        <taxon>Tracheophyta</taxon>
        <taxon>Spermatophyta</taxon>
        <taxon>Magnoliopsida</taxon>
        <taxon>eudicotyledons</taxon>
        <taxon>Gunneridae</taxon>
        <taxon>Pentapetalae</taxon>
        <taxon>asterids</taxon>
        <taxon>lamiids</taxon>
        <taxon>Gentianales</taxon>
        <taxon>Rubiaceae</taxon>
        <taxon>Ixoroideae</taxon>
        <taxon>Gardenieae complex</taxon>
        <taxon>Bertiereae - Coffeeae clade</taxon>
        <taxon>Coffeeae</taxon>
        <taxon>Coffea</taxon>
    </lineage>
</organism>
<evidence type="ECO:0000259" key="3">
    <source>
        <dbReference type="Pfam" id="PF03407"/>
    </source>
</evidence>
<dbReference type="InterPro" id="IPR005069">
    <property type="entry name" value="Nucl-diP-sugar_transferase"/>
</dbReference>
<proteinExistence type="predicted"/>
<dbReference type="PANTHER" id="PTHR46038:SF58">
    <property type="entry name" value="GLYCOSYLTRANSFERASE"/>
    <property type="match status" value="1"/>
</dbReference>
<dbReference type="Pfam" id="PF03407">
    <property type="entry name" value="Nucleotid_trans"/>
    <property type="match status" value="1"/>
</dbReference>
<feature type="transmembrane region" description="Helical" evidence="2">
    <location>
        <begin position="39"/>
        <end position="57"/>
    </location>
</feature>
<feature type="compositionally biased region" description="Polar residues" evidence="1">
    <location>
        <begin position="118"/>
        <end position="144"/>
    </location>
</feature>